<dbReference type="PROSITE" id="PS51471">
    <property type="entry name" value="FE2OG_OXY"/>
    <property type="match status" value="1"/>
</dbReference>
<dbReference type="InterPro" id="IPR050231">
    <property type="entry name" value="Iron_ascorbate_oxido_reductase"/>
</dbReference>
<dbReference type="SUPFAM" id="SSF51197">
    <property type="entry name" value="Clavaminate synthase-like"/>
    <property type="match status" value="1"/>
</dbReference>
<reference evidence="3 4" key="1">
    <citation type="submission" date="2015-12" db="EMBL/GenBank/DDBJ databases">
        <title>The genome of Folsomia candida.</title>
        <authorList>
            <person name="Faddeeva A."/>
            <person name="Derks M.F."/>
            <person name="Anvar Y."/>
            <person name="Smit S."/>
            <person name="Van Straalen N."/>
            <person name="Roelofs D."/>
        </authorList>
    </citation>
    <scope>NUCLEOTIDE SEQUENCE [LARGE SCALE GENOMIC DNA]</scope>
    <source>
        <strain evidence="3 4">VU population</strain>
        <tissue evidence="3">Whole body</tissue>
    </source>
</reference>
<evidence type="ECO:0000259" key="2">
    <source>
        <dbReference type="PROSITE" id="PS51471"/>
    </source>
</evidence>
<dbReference type="EMBL" id="LNIX01000041">
    <property type="protein sequence ID" value="OXA39101.1"/>
    <property type="molecule type" value="Genomic_DNA"/>
</dbReference>
<keyword evidence="4" id="KW-1185">Reference proteome</keyword>
<proteinExistence type="inferred from homology"/>
<evidence type="ECO:0000256" key="1">
    <source>
        <dbReference type="RuleBase" id="RU003682"/>
    </source>
</evidence>
<keyword evidence="1" id="KW-0560">Oxidoreductase</keyword>
<comment type="similarity">
    <text evidence="1">Belongs to the iron/ascorbate-dependent oxidoreductase family.</text>
</comment>
<dbReference type="PANTHER" id="PTHR47990">
    <property type="entry name" value="2-OXOGLUTARATE (2OG) AND FE(II)-DEPENDENT OXYGENASE SUPERFAMILY PROTEIN-RELATED"/>
    <property type="match status" value="1"/>
</dbReference>
<accession>A0A226D353</accession>
<gene>
    <name evidence="3" type="ORF">Fcan01_26102</name>
</gene>
<organism evidence="3 4">
    <name type="scientific">Folsomia candida</name>
    <name type="common">Springtail</name>
    <dbReference type="NCBI Taxonomy" id="158441"/>
    <lineage>
        <taxon>Eukaryota</taxon>
        <taxon>Metazoa</taxon>
        <taxon>Ecdysozoa</taxon>
        <taxon>Arthropoda</taxon>
        <taxon>Hexapoda</taxon>
        <taxon>Collembola</taxon>
        <taxon>Entomobryomorpha</taxon>
        <taxon>Isotomoidea</taxon>
        <taxon>Isotomidae</taxon>
        <taxon>Proisotominae</taxon>
        <taxon>Folsomia</taxon>
    </lineage>
</organism>
<dbReference type="OrthoDB" id="288590at2759"/>
<dbReference type="AlphaFoldDB" id="A0A226D353"/>
<dbReference type="InterPro" id="IPR044861">
    <property type="entry name" value="IPNS-like_FE2OG_OXY"/>
</dbReference>
<dbReference type="InterPro" id="IPR005123">
    <property type="entry name" value="Oxoglu/Fe-dep_dioxygenase_dom"/>
</dbReference>
<evidence type="ECO:0000313" key="3">
    <source>
        <dbReference type="EMBL" id="OXA39101.1"/>
    </source>
</evidence>
<comment type="caution">
    <text evidence="3">The sequence shown here is derived from an EMBL/GenBank/DDBJ whole genome shotgun (WGS) entry which is preliminary data.</text>
</comment>
<dbReference type="Proteomes" id="UP000198287">
    <property type="component" value="Unassembled WGS sequence"/>
</dbReference>
<dbReference type="InterPro" id="IPR026992">
    <property type="entry name" value="DIOX_N"/>
</dbReference>
<dbReference type="Gene3D" id="2.60.120.330">
    <property type="entry name" value="B-lactam Antibiotic, Isopenicillin N Synthase, Chain"/>
    <property type="match status" value="1"/>
</dbReference>
<protein>
    <submittedName>
        <fullName evidence="3">S-norcoclaurine synthase 1</fullName>
    </submittedName>
</protein>
<dbReference type="Pfam" id="PF03171">
    <property type="entry name" value="2OG-FeII_Oxy"/>
    <property type="match status" value="1"/>
</dbReference>
<dbReference type="InterPro" id="IPR027443">
    <property type="entry name" value="IPNS-like_sf"/>
</dbReference>
<dbReference type="GO" id="GO:0046872">
    <property type="term" value="F:metal ion binding"/>
    <property type="evidence" value="ECO:0007669"/>
    <property type="project" value="UniProtKB-KW"/>
</dbReference>
<keyword evidence="1" id="KW-0479">Metal-binding</keyword>
<sequence length="316" mass="35918">MKNFSEIPVVDLKFCDSITPPTDEDILRSISQALDAGLVSHGCAYLANHGVPDEIFQNVFEKSSHFFHLPASEKNLYQKSGKKFADYGGYYVSSRQQVRERYDFMFQTEIVKNKTPELIQHAFSQYRSHLNTVAGFLFNRIETALDLEKDSLLNAHRGALFQDPDVETRAHISSLFYGKLNPDDVEQEPETLIMDEHTDFTSITLITTSAPGIQVKGEFDGNWINVSPKSGTIFLHVGDILERWSGGRYPATVHRVKYYENICGNRQSIPYFLHPDVHAKVEPLIPIAPGWGSYPAITAGDYWILKMREKQIKLNN</sequence>
<dbReference type="Pfam" id="PF14226">
    <property type="entry name" value="DIOX_N"/>
    <property type="match status" value="1"/>
</dbReference>
<keyword evidence="1" id="KW-0408">Iron</keyword>
<dbReference type="GO" id="GO:0016491">
    <property type="term" value="F:oxidoreductase activity"/>
    <property type="evidence" value="ECO:0007669"/>
    <property type="project" value="UniProtKB-KW"/>
</dbReference>
<evidence type="ECO:0000313" key="4">
    <source>
        <dbReference type="Proteomes" id="UP000198287"/>
    </source>
</evidence>
<name>A0A226D353_FOLCA</name>
<feature type="domain" description="Fe2OG dioxygenase" evidence="2">
    <location>
        <begin position="179"/>
        <end position="275"/>
    </location>
</feature>